<evidence type="ECO:0000313" key="2">
    <source>
        <dbReference type="Proteomes" id="UP000325105"/>
    </source>
</evidence>
<evidence type="ECO:0000313" key="1">
    <source>
        <dbReference type="EMBL" id="TYP95940.1"/>
    </source>
</evidence>
<evidence type="ECO:0008006" key="3">
    <source>
        <dbReference type="Google" id="ProtNLM"/>
    </source>
</evidence>
<dbReference type="AlphaFoldDB" id="A0A5S5DJ09"/>
<name>A0A5S5DJ09_9SPHI</name>
<organism evidence="1 2">
    <name type="scientific">Sphingobacterium allocomposti</name>
    <dbReference type="NCBI Taxonomy" id="415956"/>
    <lineage>
        <taxon>Bacteria</taxon>
        <taxon>Pseudomonadati</taxon>
        <taxon>Bacteroidota</taxon>
        <taxon>Sphingobacteriia</taxon>
        <taxon>Sphingobacteriales</taxon>
        <taxon>Sphingobacteriaceae</taxon>
        <taxon>Sphingobacterium</taxon>
    </lineage>
</organism>
<dbReference type="EMBL" id="VNHX01000008">
    <property type="protein sequence ID" value="TYP95940.1"/>
    <property type="molecule type" value="Genomic_DNA"/>
</dbReference>
<dbReference type="Proteomes" id="UP000325105">
    <property type="component" value="Unassembled WGS sequence"/>
</dbReference>
<accession>A0A5S5DJ09</accession>
<dbReference type="OrthoDB" id="1071350at2"/>
<sequence>MTDNMYIERSCRISENTIWLDGAPYWKGLPAASFIDFAKEAFRLLKVDYPKFYKMDNLSKLVFLAADFLLQQQDKDGIALVMANRSSSLDTDIKHQQSIQEKESFFPSPATFVYTLPNICEGELCIRHQLMTENIFLVDECFPTETIEMYAAYLLRSGKAKRVMCGWAELFQENYDAVLYLVGPNGEKEHTKKNIEDLFR</sequence>
<proteinExistence type="predicted"/>
<gene>
    <name evidence="1" type="ORF">BC792_10831</name>
</gene>
<keyword evidence="2" id="KW-1185">Reference proteome</keyword>
<reference evidence="1 2" key="1">
    <citation type="submission" date="2019-07" db="EMBL/GenBank/DDBJ databases">
        <title>Genomic Encyclopedia of Archaeal and Bacterial Type Strains, Phase II (KMG-II): from individual species to whole genera.</title>
        <authorList>
            <person name="Goeker M."/>
        </authorList>
    </citation>
    <scope>NUCLEOTIDE SEQUENCE [LARGE SCALE GENOMIC DNA]</scope>
    <source>
        <strain evidence="1 2">DSM 18850</strain>
    </source>
</reference>
<comment type="caution">
    <text evidence="1">The sequence shown here is derived from an EMBL/GenBank/DDBJ whole genome shotgun (WGS) entry which is preliminary data.</text>
</comment>
<protein>
    <recommendedName>
        <fullName evidence="3">Beta-ketoacyl synthase-like protein</fullName>
    </recommendedName>
</protein>